<feature type="chain" id="PRO_5017332516" description="DUF3761 domain-containing protein" evidence="1">
    <location>
        <begin position="23"/>
        <end position="103"/>
    </location>
</feature>
<feature type="signal peptide" evidence="1">
    <location>
        <begin position="1"/>
        <end position="22"/>
    </location>
</feature>
<organism evidence="2 3">
    <name type="scientific">Rhizobium jaguaris</name>
    <dbReference type="NCBI Taxonomy" id="1312183"/>
    <lineage>
        <taxon>Bacteria</taxon>
        <taxon>Pseudomonadati</taxon>
        <taxon>Pseudomonadota</taxon>
        <taxon>Alphaproteobacteria</taxon>
        <taxon>Hyphomicrobiales</taxon>
        <taxon>Rhizobiaceae</taxon>
        <taxon>Rhizobium/Agrobacterium group</taxon>
        <taxon>Rhizobium</taxon>
    </lineage>
</organism>
<dbReference type="AlphaFoldDB" id="A0A387FFA5"/>
<dbReference type="InterPro" id="IPR058110">
    <property type="entry name" value="GCG_CRPN_dom"/>
</dbReference>
<dbReference type="EMBL" id="CP032694">
    <property type="protein sequence ID" value="AYG57568.1"/>
    <property type="molecule type" value="Genomic_DNA"/>
</dbReference>
<name>A0A387FFA5_9HYPH</name>
<keyword evidence="1" id="KW-0732">Signal</keyword>
<sequence>MRLSVIAIAAVLGSLAVSSAEAMPIGAVGTVAKTPVVNVDYACGRGWHLTPRGACRPNRWGPPRGYGWGYYRAPPPPAWGWYGHRRYYRDGWDGGWRGRPRDW</sequence>
<protein>
    <recommendedName>
        <fullName evidence="4">DUF3761 domain-containing protein</fullName>
    </recommendedName>
</protein>
<evidence type="ECO:0000313" key="3">
    <source>
        <dbReference type="Proteomes" id="UP000282195"/>
    </source>
</evidence>
<gene>
    <name evidence="2" type="ORF">CCGE525_01115</name>
</gene>
<dbReference type="OrthoDB" id="8457022at2"/>
<proteinExistence type="predicted"/>
<dbReference type="RefSeq" id="WP_120702669.1">
    <property type="nucleotide sequence ID" value="NZ_CP032694.1"/>
</dbReference>
<evidence type="ECO:0000313" key="2">
    <source>
        <dbReference type="EMBL" id="AYG57568.1"/>
    </source>
</evidence>
<dbReference type="KEGG" id="rjg:CCGE525_01115"/>
<evidence type="ECO:0000256" key="1">
    <source>
        <dbReference type="SAM" id="SignalP"/>
    </source>
</evidence>
<dbReference type="NCBIfam" id="NF047412">
    <property type="entry name" value="sig_GCG_CRPN_rpt"/>
    <property type="match status" value="1"/>
</dbReference>
<keyword evidence="3" id="KW-1185">Reference proteome</keyword>
<dbReference type="Proteomes" id="UP000282195">
    <property type="component" value="Chromosome"/>
</dbReference>
<reference evidence="2 3" key="1">
    <citation type="submission" date="2018-10" db="EMBL/GenBank/DDBJ databases">
        <title>Rhizobium etli, R. leguminosarum and a new Rhizobium genospecies from Phaseolus dumosus.</title>
        <authorList>
            <person name="Ramirez-Puebla S.T."/>
            <person name="Rogel-Hernandez M.A."/>
            <person name="Guerrero G."/>
            <person name="Ormeno-Orrillo E."/>
            <person name="Martinez-Romero J.C."/>
            <person name="Negrete-Yankelevich S."/>
            <person name="Martinez-Romero E."/>
        </authorList>
    </citation>
    <scope>NUCLEOTIDE SEQUENCE [LARGE SCALE GENOMIC DNA]</scope>
    <source>
        <strain evidence="2 3">CCGE525</strain>
    </source>
</reference>
<evidence type="ECO:0008006" key="4">
    <source>
        <dbReference type="Google" id="ProtNLM"/>
    </source>
</evidence>
<accession>A0A387FFA5</accession>